<dbReference type="PROSITE" id="PS50851">
    <property type="entry name" value="CHEW"/>
    <property type="match status" value="1"/>
</dbReference>
<dbReference type="GO" id="GO:0006935">
    <property type="term" value="P:chemotaxis"/>
    <property type="evidence" value="ECO:0007669"/>
    <property type="project" value="InterPro"/>
</dbReference>
<dbReference type="GO" id="GO:0007165">
    <property type="term" value="P:signal transduction"/>
    <property type="evidence" value="ECO:0007669"/>
    <property type="project" value="InterPro"/>
</dbReference>
<accession>H6L0Z2</accession>
<dbReference type="OrthoDB" id="9794382at2"/>
<dbReference type="InterPro" id="IPR039315">
    <property type="entry name" value="CheW"/>
</dbReference>
<feature type="domain" description="CheW-like" evidence="2">
    <location>
        <begin position="35"/>
        <end position="167"/>
    </location>
</feature>
<dbReference type="STRING" id="984262.SGRA_3220"/>
<dbReference type="Gene3D" id="2.30.30.40">
    <property type="entry name" value="SH3 Domains"/>
    <property type="match status" value="1"/>
</dbReference>
<protein>
    <submittedName>
        <fullName evidence="3">CheW protein</fullName>
    </submittedName>
</protein>
<keyword evidence="1" id="KW-0175">Coiled coil</keyword>
<dbReference type="GO" id="GO:0005829">
    <property type="term" value="C:cytosol"/>
    <property type="evidence" value="ECO:0007669"/>
    <property type="project" value="TreeGrafter"/>
</dbReference>
<gene>
    <name evidence="3" type="ordered locus">SGRA_3220</name>
</gene>
<name>H6L0Z2_SAPGL</name>
<dbReference type="RefSeq" id="WP_015693544.1">
    <property type="nucleotide sequence ID" value="NC_016940.1"/>
</dbReference>
<dbReference type="Proteomes" id="UP000007519">
    <property type="component" value="Chromosome"/>
</dbReference>
<dbReference type="eggNOG" id="COG0835">
    <property type="taxonomic scope" value="Bacteria"/>
</dbReference>
<dbReference type="EMBL" id="CP002831">
    <property type="protein sequence ID" value="AFC25948.1"/>
    <property type="molecule type" value="Genomic_DNA"/>
</dbReference>
<dbReference type="HOGENOM" id="CLU_048995_3_1_10"/>
<dbReference type="PANTHER" id="PTHR22617:SF23">
    <property type="entry name" value="CHEMOTAXIS PROTEIN CHEW"/>
    <property type="match status" value="1"/>
</dbReference>
<dbReference type="InterPro" id="IPR036061">
    <property type="entry name" value="CheW-like_dom_sf"/>
</dbReference>
<dbReference type="AlphaFoldDB" id="H6L0Z2"/>
<dbReference type="Gene3D" id="2.40.50.180">
    <property type="entry name" value="CheA-289, Domain 4"/>
    <property type="match status" value="1"/>
</dbReference>
<evidence type="ECO:0000259" key="2">
    <source>
        <dbReference type="PROSITE" id="PS50851"/>
    </source>
</evidence>
<dbReference type="SMART" id="SM00260">
    <property type="entry name" value="CheW"/>
    <property type="match status" value="1"/>
</dbReference>
<proteinExistence type="predicted"/>
<keyword evidence="4" id="KW-1185">Reference proteome</keyword>
<sequence length="167" mass="18576">MPKEENQQAYISLDELQQAAQEERKKMTDTTKGPQIQLVSFELGETTYALPISAAKEVLPCPPMAKIPKAQAHIQGVVNVRGEILAAINIFNLLDQKIGAEQKADFFLVLQQKDKKQGLLIPKLPETLKVNLQDLQKADGLFQNNPYIKALFQSPKGIAVLLDIDKI</sequence>
<dbReference type="PANTHER" id="PTHR22617">
    <property type="entry name" value="CHEMOTAXIS SENSOR HISTIDINE KINASE-RELATED"/>
    <property type="match status" value="1"/>
</dbReference>
<evidence type="ECO:0000313" key="4">
    <source>
        <dbReference type="Proteomes" id="UP000007519"/>
    </source>
</evidence>
<dbReference type="KEGG" id="sgn:SGRA_3220"/>
<feature type="coiled-coil region" evidence="1">
    <location>
        <begin position="6"/>
        <end position="33"/>
    </location>
</feature>
<evidence type="ECO:0000256" key="1">
    <source>
        <dbReference type="SAM" id="Coils"/>
    </source>
</evidence>
<dbReference type="Pfam" id="PF01584">
    <property type="entry name" value="CheW"/>
    <property type="match status" value="1"/>
</dbReference>
<dbReference type="InterPro" id="IPR002545">
    <property type="entry name" value="CheW-lke_dom"/>
</dbReference>
<organism evidence="3 4">
    <name type="scientific">Saprospira grandis (strain Lewin)</name>
    <dbReference type="NCBI Taxonomy" id="984262"/>
    <lineage>
        <taxon>Bacteria</taxon>
        <taxon>Pseudomonadati</taxon>
        <taxon>Bacteroidota</taxon>
        <taxon>Saprospiria</taxon>
        <taxon>Saprospirales</taxon>
        <taxon>Saprospiraceae</taxon>
        <taxon>Saprospira</taxon>
    </lineage>
</organism>
<dbReference type="SUPFAM" id="SSF50341">
    <property type="entry name" value="CheW-like"/>
    <property type="match status" value="1"/>
</dbReference>
<reference evidence="3 4" key="1">
    <citation type="journal article" date="2012" name="Stand. Genomic Sci.">
        <title>Complete genome sequencing and analysis of Saprospira grandis str. Lewin, a predatory marine bacterium.</title>
        <authorList>
            <person name="Saw J.H."/>
            <person name="Yuryev A."/>
            <person name="Kanbe M."/>
            <person name="Hou S."/>
            <person name="Young A.G."/>
            <person name="Aizawa S."/>
            <person name="Alam M."/>
        </authorList>
    </citation>
    <scope>NUCLEOTIDE SEQUENCE [LARGE SCALE GENOMIC DNA]</scope>
    <source>
        <strain evidence="3 4">Lewin</strain>
    </source>
</reference>
<evidence type="ECO:0000313" key="3">
    <source>
        <dbReference type="EMBL" id="AFC25948.1"/>
    </source>
</evidence>